<evidence type="ECO:0000256" key="1">
    <source>
        <dbReference type="SAM" id="MobiDB-lite"/>
    </source>
</evidence>
<name>A0A9X0DI99_9HELO</name>
<dbReference type="AlphaFoldDB" id="A0A9X0DI99"/>
<dbReference type="EMBL" id="JAPEIS010000008">
    <property type="protein sequence ID" value="KAJ8063949.1"/>
    <property type="molecule type" value="Genomic_DNA"/>
</dbReference>
<organism evidence="2 3">
    <name type="scientific">Sclerotinia nivalis</name>
    <dbReference type="NCBI Taxonomy" id="352851"/>
    <lineage>
        <taxon>Eukaryota</taxon>
        <taxon>Fungi</taxon>
        <taxon>Dikarya</taxon>
        <taxon>Ascomycota</taxon>
        <taxon>Pezizomycotina</taxon>
        <taxon>Leotiomycetes</taxon>
        <taxon>Helotiales</taxon>
        <taxon>Sclerotiniaceae</taxon>
        <taxon>Sclerotinia</taxon>
    </lineage>
</organism>
<feature type="region of interest" description="Disordered" evidence="1">
    <location>
        <begin position="323"/>
        <end position="367"/>
    </location>
</feature>
<feature type="region of interest" description="Disordered" evidence="1">
    <location>
        <begin position="122"/>
        <end position="162"/>
    </location>
</feature>
<protein>
    <submittedName>
        <fullName evidence="2">Uncharacterized protein</fullName>
    </submittedName>
</protein>
<proteinExistence type="predicted"/>
<sequence>MKMPWGGFLPIARYQGLPVSVGRPGTILQAVQVDSPREIGLVAFATWAITNDQWDKAAQIDSGIERGRVKAAAHALTDISYMAMQKPEWREANLVKWWNILHEALLDPELTMAGYKARIRGEAAPTTSKTKSKSSNPIVLPDVEDPEQRNEDLGYDDTDNIPEGKKLLFLSRDRADEDDEDDENYEETFDTKIKREISHWQFAPGQDLEPAYLATPNTSKFFMVRQLRSNPNKIDVREYPHIAGFDWNDKEAVKALNRGRNQIILRTNGPKAPARLAWSQIERDLLRHQVIKGLKHGYTKNDMPWDQVAHNINVDLEKVTQRQGSALARPSKWNSKTKQQDYHTKRHLKMQKDRTGSERNATGCMNQSNKFGDIDALLRNSVEQPSRRKTLDEMLKIIHDADHLHPLPNVRPAPSVAQDAKMQMEDGGGSSGDEPSSTQSDRMQTDGADEYSNDEPLMKRRKSDRVANKSLGNEPPMTRRKSKNVQ</sequence>
<comment type="caution">
    <text evidence="2">The sequence shown here is derived from an EMBL/GenBank/DDBJ whole genome shotgun (WGS) entry which is preliminary data.</text>
</comment>
<feature type="compositionally biased region" description="Low complexity" evidence="1">
    <location>
        <begin position="126"/>
        <end position="135"/>
    </location>
</feature>
<gene>
    <name evidence="2" type="ORF">OCU04_007796</name>
</gene>
<evidence type="ECO:0000313" key="3">
    <source>
        <dbReference type="Proteomes" id="UP001152300"/>
    </source>
</evidence>
<feature type="compositionally biased region" description="Polar residues" evidence="1">
    <location>
        <begin position="358"/>
        <end position="367"/>
    </location>
</feature>
<dbReference type="Proteomes" id="UP001152300">
    <property type="component" value="Unassembled WGS sequence"/>
</dbReference>
<accession>A0A9X0DI99</accession>
<reference evidence="2" key="1">
    <citation type="submission" date="2022-11" db="EMBL/GenBank/DDBJ databases">
        <title>Genome Resource of Sclerotinia nivalis Strain SnTB1, a Plant Pathogen Isolated from American Ginseng.</title>
        <authorList>
            <person name="Fan S."/>
        </authorList>
    </citation>
    <scope>NUCLEOTIDE SEQUENCE</scope>
    <source>
        <strain evidence="2">SnTB1</strain>
    </source>
</reference>
<feature type="region of interest" description="Disordered" evidence="1">
    <location>
        <begin position="404"/>
        <end position="486"/>
    </location>
</feature>
<keyword evidence="3" id="KW-1185">Reference proteome</keyword>
<evidence type="ECO:0000313" key="2">
    <source>
        <dbReference type="EMBL" id="KAJ8063949.1"/>
    </source>
</evidence>
<dbReference type="OrthoDB" id="3536584at2759"/>